<feature type="region of interest" description="Disordered" evidence="1">
    <location>
        <begin position="29"/>
        <end position="58"/>
    </location>
</feature>
<accession>A0ABW2WDQ2</accession>
<dbReference type="RefSeq" id="WP_381613052.1">
    <property type="nucleotide sequence ID" value="NZ_JBHTEB010000001.1"/>
</dbReference>
<keyword evidence="4" id="KW-1185">Reference proteome</keyword>
<dbReference type="SUPFAM" id="SSF52540">
    <property type="entry name" value="P-loop containing nucleoside triphosphate hydrolases"/>
    <property type="match status" value="1"/>
</dbReference>
<dbReference type="InterPro" id="IPR027417">
    <property type="entry name" value="P-loop_NTPase"/>
</dbReference>
<comment type="caution">
    <text evidence="3">The sequence shown here is derived from an EMBL/GenBank/DDBJ whole genome shotgun (WGS) entry which is preliminary data.</text>
</comment>
<feature type="domain" description="AAA+ ATPase" evidence="2">
    <location>
        <begin position="88"/>
        <end position="284"/>
    </location>
</feature>
<evidence type="ECO:0000313" key="4">
    <source>
        <dbReference type="Proteomes" id="UP001597023"/>
    </source>
</evidence>
<evidence type="ECO:0000256" key="1">
    <source>
        <dbReference type="SAM" id="MobiDB-lite"/>
    </source>
</evidence>
<reference evidence="4" key="1">
    <citation type="journal article" date="2019" name="Int. J. Syst. Evol. Microbiol.">
        <title>The Global Catalogue of Microorganisms (GCM) 10K type strain sequencing project: providing services to taxonomists for standard genome sequencing and annotation.</title>
        <authorList>
            <consortium name="The Broad Institute Genomics Platform"/>
            <consortium name="The Broad Institute Genome Sequencing Center for Infectious Disease"/>
            <person name="Wu L."/>
            <person name="Ma J."/>
        </authorList>
    </citation>
    <scope>NUCLEOTIDE SEQUENCE [LARGE SCALE GENOMIC DNA]</scope>
    <source>
        <strain evidence="4">CGMCC 4.7400</strain>
    </source>
</reference>
<dbReference type="EMBL" id="JBHTEB010000001">
    <property type="protein sequence ID" value="MFD0317552.1"/>
    <property type="molecule type" value="Genomic_DNA"/>
</dbReference>
<name>A0ABW2WDQ2_9ACTN</name>
<protein>
    <submittedName>
        <fullName evidence="3">AAA family ATPase</fullName>
    </submittedName>
</protein>
<dbReference type="SMART" id="SM00382">
    <property type="entry name" value="AAA"/>
    <property type="match status" value="1"/>
</dbReference>
<dbReference type="InterPro" id="IPR011704">
    <property type="entry name" value="ATPase_dyneun-rel_AAA"/>
</dbReference>
<dbReference type="CDD" id="cd00009">
    <property type="entry name" value="AAA"/>
    <property type="match status" value="1"/>
</dbReference>
<evidence type="ECO:0000259" key="2">
    <source>
        <dbReference type="SMART" id="SM00382"/>
    </source>
</evidence>
<sequence length="357" mass="38755">MTAPISDDTTGPRRPAREWRVFHGDGVARPHAATALPPPPPWRTFHGGPPLPPRYPEERDAARRLGGHAQASPLDPAGVDVVNAALCLRRPLLVTGPPGSGKSTLAYQIAHELGLGRVLYWPISSRTTLQQGLYAYDAIGRVQDTAVLRASTEAPGGPGQPAEPHPVGDYIALGPLGTALLPYELPRVLLVDELDKSDMDLPNDLLSVFEEGTYTIPELVRVRAREPRVEVRTDDPDAQAPVWEGRVQCRAFPVVVITSNGEREFPAAFLRRCLRLELPHPEPPQLAAMVAAHFSAEVAEEALPLITAFHERSLDSGTLAIDQLLNAVHLMTNGGPEPQGAPWDELMASVWRRLNGS</sequence>
<dbReference type="Pfam" id="PF07728">
    <property type="entry name" value="AAA_5"/>
    <property type="match status" value="1"/>
</dbReference>
<dbReference type="Gene3D" id="3.40.50.300">
    <property type="entry name" value="P-loop containing nucleotide triphosphate hydrolases"/>
    <property type="match status" value="1"/>
</dbReference>
<proteinExistence type="predicted"/>
<organism evidence="3 4">
    <name type="scientific">Streptomyces flavalbus</name>
    <dbReference type="NCBI Taxonomy" id="2665155"/>
    <lineage>
        <taxon>Bacteria</taxon>
        <taxon>Bacillati</taxon>
        <taxon>Actinomycetota</taxon>
        <taxon>Actinomycetes</taxon>
        <taxon>Kitasatosporales</taxon>
        <taxon>Streptomycetaceae</taxon>
        <taxon>Streptomyces</taxon>
    </lineage>
</organism>
<dbReference type="InterPro" id="IPR003593">
    <property type="entry name" value="AAA+_ATPase"/>
</dbReference>
<dbReference type="Proteomes" id="UP001597023">
    <property type="component" value="Unassembled WGS sequence"/>
</dbReference>
<gene>
    <name evidence="3" type="ORF">ACFQZ6_25695</name>
</gene>
<evidence type="ECO:0000313" key="3">
    <source>
        <dbReference type="EMBL" id="MFD0317552.1"/>
    </source>
</evidence>